<organism evidence="2">
    <name type="scientific">Desulfomonile tiedjei</name>
    <dbReference type="NCBI Taxonomy" id="2358"/>
    <lineage>
        <taxon>Bacteria</taxon>
        <taxon>Pseudomonadati</taxon>
        <taxon>Thermodesulfobacteriota</taxon>
        <taxon>Desulfomonilia</taxon>
        <taxon>Desulfomonilales</taxon>
        <taxon>Desulfomonilaceae</taxon>
        <taxon>Desulfomonile</taxon>
    </lineage>
</organism>
<gene>
    <name evidence="2" type="ORF">ENV54_06665</name>
</gene>
<dbReference type="EMBL" id="DTGT01000203">
    <property type="protein sequence ID" value="HGH60964.1"/>
    <property type="molecule type" value="Genomic_DNA"/>
</dbReference>
<reference evidence="2" key="1">
    <citation type="journal article" date="2020" name="mSystems">
        <title>Genome- and Community-Level Interaction Insights into Carbon Utilization and Element Cycling Functions of Hydrothermarchaeota in Hydrothermal Sediment.</title>
        <authorList>
            <person name="Zhou Z."/>
            <person name="Liu Y."/>
            <person name="Xu W."/>
            <person name="Pan J."/>
            <person name="Luo Z.H."/>
            <person name="Li M."/>
        </authorList>
    </citation>
    <scope>NUCLEOTIDE SEQUENCE [LARGE SCALE GENOMIC DNA]</scope>
    <source>
        <strain evidence="2">SpSt-769</strain>
    </source>
</reference>
<dbReference type="AlphaFoldDB" id="A0A7C4ARX5"/>
<name>A0A7C4ARX5_9BACT</name>
<dbReference type="NCBIfam" id="NF006153">
    <property type="entry name" value="PRK08296.1-5"/>
    <property type="match status" value="1"/>
</dbReference>
<dbReference type="PANTHER" id="PTHR43615">
    <property type="entry name" value="PHOSPHOENOLPYRUVATE SYNTHASE-RELATED"/>
    <property type="match status" value="1"/>
</dbReference>
<sequence>MADLKFPNPHEAEQLPGTEGWERMYPYHYLYTTEDPERKAYEENMFWFYDGLHYPEPMYPFDIIWDEAWFLALSQFNTRFFIVPSAMGIDHRIHNGYIYITPLPVANPEEIPKRAELFMKRAGYYYQNWDRLHDNWEGKMRDIIKQLADLKIPTLPEMEDESVVTEGIGVSTGYRLLNAYDKLIDLGILAWQYHFEFLNLGYAAYVVFVDFCQKAFPDIPLQKITQMVGGIDVIIYRPDEELKKLAKLSIDLGVDDIAMKGKAEIVLKEMAASENGKKWLEAFEAAREPWFYISTGTGWYHHDKSWNDDLDIPLSAMTIYIEKLRKGENIERPTEAIREERERWASEYRALLATDVDRQTLDQMLGTARTVFPYVENHLFYVEHWFHSLFWNKMREVAKILVDYQFLNDVEDVWYLKRSEIKDALWDVVTSWATGSKPRGPLVWPKEVAWRKDVMDKFRKWVPPDAMGTAPETVTEPFTIVLWGITSESMTQWARLKAIADGDLTKIIGFPGSPGVVEGVVRVCRTVKEIGELKEGEILVAPTTSPSWAPAFQKIKAAVTDVGGVMCHAAIVCREYGLPAVVGTGSATSRLKSGQRVRLDGSKGEIDIIG</sequence>
<dbReference type="GO" id="GO:0016772">
    <property type="term" value="F:transferase activity, transferring phosphorus-containing groups"/>
    <property type="evidence" value="ECO:0007669"/>
    <property type="project" value="InterPro"/>
</dbReference>
<evidence type="ECO:0000313" key="2">
    <source>
        <dbReference type="EMBL" id="HGH60964.1"/>
    </source>
</evidence>
<dbReference type="InterPro" id="IPR051549">
    <property type="entry name" value="PEP_Utilizing_Enz"/>
</dbReference>
<evidence type="ECO:0000259" key="1">
    <source>
        <dbReference type="Pfam" id="PF00391"/>
    </source>
</evidence>
<dbReference type="Gene3D" id="3.50.30.10">
    <property type="entry name" value="Phosphohistidine domain"/>
    <property type="match status" value="1"/>
</dbReference>
<feature type="domain" description="PEP-utilising enzyme mobile" evidence="1">
    <location>
        <begin position="533"/>
        <end position="604"/>
    </location>
</feature>
<proteinExistence type="predicted"/>
<dbReference type="InterPro" id="IPR008279">
    <property type="entry name" value="PEP-util_enz_mobile_dom"/>
</dbReference>
<dbReference type="PANTHER" id="PTHR43615:SF1">
    <property type="entry name" value="PPDK_N DOMAIN-CONTAINING PROTEIN"/>
    <property type="match status" value="1"/>
</dbReference>
<dbReference type="NCBIfam" id="NF006150">
    <property type="entry name" value="PRK08296.1-2"/>
    <property type="match status" value="1"/>
</dbReference>
<dbReference type="Pfam" id="PF00391">
    <property type="entry name" value="PEP-utilizers"/>
    <property type="match status" value="1"/>
</dbReference>
<accession>A0A7C4ARX5</accession>
<comment type="caution">
    <text evidence="2">The sequence shown here is derived from an EMBL/GenBank/DDBJ whole genome shotgun (WGS) entry which is preliminary data.</text>
</comment>
<dbReference type="NCBIfam" id="NF006152">
    <property type="entry name" value="PRK08296.1-4"/>
    <property type="match status" value="1"/>
</dbReference>
<dbReference type="InterPro" id="IPR036637">
    <property type="entry name" value="Phosphohistidine_dom_sf"/>
</dbReference>
<dbReference type="SUPFAM" id="SSF52009">
    <property type="entry name" value="Phosphohistidine domain"/>
    <property type="match status" value="1"/>
</dbReference>
<protein>
    <submittedName>
        <fullName evidence="2">PEP-utilizing enzyme, mobile region</fullName>
    </submittedName>
</protein>
<dbReference type="NCBIfam" id="NF006151">
    <property type="entry name" value="PRK08296.1-3"/>
    <property type="match status" value="1"/>
</dbReference>